<name>A0AC58ULT4_TOBAC</name>
<protein>
    <submittedName>
        <fullName evidence="2">Uncharacterized protein LOC142181445</fullName>
    </submittedName>
</protein>
<keyword evidence="1" id="KW-1185">Reference proteome</keyword>
<gene>
    <name evidence="2" type="primary">LOC142181445</name>
</gene>
<reference evidence="1" key="1">
    <citation type="journal article" date="2014" name="Nat. Commun.">
        <title>The tobacco genome sequence and its comparison with those of tomato and potato.</title>
        <authorList>
            <person name="Sierro N."/>
            <person name="Battey J.N."/>
            <person name="Ouadi S."/>
            <person name="Bakaher N."/>
            <person name="Bovet L."/>
            <person name="Willig A."/>
            <person name="Goepfert S."/>
            <person name="Peitsch M.C."/>
            <person name="Ivanov N.V."/>
        </authorList>
    </citation>
    <scope>NUCLEOTIDE SEQUENCE [LARGE SCALE GENOMIC DNA]</scope>
</reference>
<accession>A0AC58ULT4</accession>
<dbReference type="Proteomes" id="UP000790787">
    <property type="component" value="Chromosome 6"/>
</dbReference>
<evidence type="ECO:0000313" key="1">
    <source>
        <dbReference type="Proteomes" id="UP000790787"/>
    </source>
</evidence>
<dbReference type="RefSeq" id="XP_075110461.1">
    <property type="nucleotide sequence ID" value="XM_075254360.1"/>
</dbReference>
<sequence length="177" mass="20727">MAQNSVKHIHPLAWAVVDKETGRTWKWFLELLRSSSDLQEGEGVTFMSDMQKGLLDVASTMLPSANHRRCVRHIEANWSKKWRGLELKKLLWCCAWSTYEEEFKNHLKSMGDVTEEAAKTLVGYPPQNWCRAYFDTICKNNMVDNNFTESFNKWTLEARQNPIIKMLEEIRVKVMNL</sequence>
<evidence type="ECO:0000313" key="2">
    <source>
        <dbReference type="RefSeq" id="XP_075110461.1"/>
    </source>
</evidence>
<reference evidence="2" key="2">
    <citation type="submission" date="2025-08" db="UniProtKB">
        <authorList>
            <consortium name="RefSeq"/>
        </authorList>
    </citation>
    <scope>IDENTIFICATION</scope>
    <source>
        <tissue evidence="2">Leaf</tissue>
    </source>
</reference>
<organism evidence="1 2">
    <name type="scientific">Nicotiana tabacum</name>
    <name type="common">Common tobacco</name>
    <dbReference type="NCBI Taxonomy" id="4097"/>
    <lineage>
        <taxon>Eukaryota</taxon>
        <taxon>Viridiplantae</taxon>
        <taxon>Streptophyta</taxon>
        <taxon>Embryophyta</taxon>
        <taxon>Tracheophyta</taxon>
        <taxon>Spermatophyta</taxon>
        <taxon>Magnoliopsida</taxon>
        <taxon>eudicotyledons</taxon>
        <taxon>Gunneridae</taxon>
        <taxon>Pentapetalae</taxon>
        <taxon>asterids</taxon>
        <taxon>lamiids</taxon>
        <taxon>Solanales</taxon>
        <taxon>Solanaceae</taxon>
        <taxon>Nicotianoideae</taxon>
        <taxon>Nicotianeae</taxon>
        <taxon>Nicotiana</taxon>
    </lineage>
</organism>
<proteinExistence type="predicted"/>